<dbReference type="eggNOG" id="COG0859">
    <property type="taxonomic scope" value="Bacteria"/>
</dbReference>
<name>G0AIU2_COLFT</name>
<dbReference type="GO" id="GO:0005829">
    <property type="term" value="C:cytosol"/>
    <property type="evidence" value="ECO:0007669"/>
    <property type="project" value="TreeGrafter"/>
</dbReference>
<dbReference type="PANTHER" id="PTHR30160">
    <property type="entry name" value="TETRAACYLDISACCHARIDE 4'-KINASE-RELATED"/>
    <property type="match status" value="1"/>
</dbReference>
<dbReference type="Gene3D" id="3.40.50.2000">
    <property type="entry name" value="Glycogen Phosphorylase B"/>
    <property type="match status" value="1"/>
</dbReference>
<reference evidence="3 4" key="1">
    <citation type="journal article" date="2004" name="Environ. Microbiol.">
        <title>Phylogeny-function analysis of (meta)genomic libraries: screening for expression of ribosomal RNA genes by large-insert library fluorescent in situ hybridization (LIL-FISH).</title>
        <authorList>
            <person name="Leveau J.H."/>
            <person name="Gerards S."/>
            <person name="de Boer W."/>
            <person name="van Veen J.A."/>
        </authorList>
    </citation>
    <scope>NUCLEOTIDE SEQUENCE [LARGE SCALE GENOMIC DNA]</scope>
    <source>
        <strain evidence="3 4">Ter331</strain>
    </source>
</reference>
<dbReference type="InterPro" id="IPR051199">
    <property type="entry name" value="LPS_LOS_Heptosyltrfase"/>
</dbReference>
<dbReference type="GO" id="GO:0009244">
    <property type="term" value="P:lipopolysaccharide core region biosynthetic process"/>
    <property type="evidence" value="ECO:0007669"/>
    <property type="project" value="TreeGrafter"/>
</dbReference>
<reference evidence="3 4" key="4">
    <citation type="journal article" date="2010" name="Environ. Microbiol.">
        <title>The bacterial genus Collimonas: mycophagy, weathering and other adaptive solutions to life in oligotrophic soil environments.</title>
        <authorList>
            <person name="Leveau J.H."/>
            <person name="Uroz S."/>
            <person name="de Boer W."/>
        </authorList>
    </citation>
    <scope>NUCLEOTIDE SEQUENCE [LARGE SCALE GENOMIC DNA]</scope>
    <source>
        <strain evidence="3 4">Ter331</strain>
    </source>
</reference>
<evidence type="ECO:0000313" key="4">
    <source>
        <dbReference type="Proteomes" id="UP000008392"/>
    </source>
</evidence>
<reference evidence="3 4" key="3">
    <citation type="journal article" date="2008" name="FEMS Microbiol. Ecol.">
        <title>Identification and characterization of genes underlying chitinolysis in Collimonas fungivorans Ter331.</title>
        <authorList>
            <person name="Fritsche K."/>
            <person name="de Boer W."/>
            <person name="Gerards S."/>
            <person name="van den Berg M."/>
            <person name="van Veen J.A."/>
            <person name="Leveau J.H."/>
        </authorList>
    </citation>
    <scope>NUCLEOTIDE SEQUENCE [LARGE SCALE GENOMIC DNA]</scope>
    <source>
        <strain evidence="3 4">Ter331</strain>
    </source>
</reference>
<dbReference type="Proteomes" id="UP000008392">
    <property type="component" value="Chromosome"/>
</dbReference>
<protein>
    <submittedName>
        <fullName evidence="3">Glycosyl transferase, family 9</fullName>
    </submittedName>
</protein>
<evidence type="ECO:0000313" key="3">
    <source>
        <dbReference type="EMBL" id="AEK60875.1"/>
    </source>
</evidence>
<dbReference type="SUPFAM" id="SSF53756">
    <property type="entry name" value="UDP-Glycosyltransferase/glycogen phosphorylase"/>
    <property type="match status" value="1"/>
</dbReference>
<dbReference type="Pfam" id="PF01075">
    <property type="entry name" value="Glyco_transf_9"/>
    <property type="match status" value="1"/>
</dbReference>
<dbReference type="InterPro" id="IPR002201">
    <property type="entry name" value="Glyco_trans_9"/>
</dbReference>
<dbReference type="AlphaFoldDB" id="G0AIU2"/>
<proteinExistence type="predicted"/>
<keyword evidence="4" id="KW-1185">Reference proteome</keyword>
<reference evidence="3 4" key="2">
    <citation type="journal article" date="2006" name="J. Microbiol. Methods">
        <title>Genomic flank-sequencing of plasposon insertion sites for rapid identification of functional genes.</title>
        <authorList>
            <person name="Leveau J.H."/>
            <person name="Gerards S."/>
            <person name="Fritsche K."/>
            <person name="Zondag G."/>
            <person name="van Veen J.A."/>
        </authorList>
    </citation>
    <scope>NUCLEOTIDE SEQUENCE [LARGE SCALE GENOMIC DNA]</scope>
    <source>
        <strain evidence="3 4">Ter331</strain>
    </source>
</reference>
<accession>G0AIU2</accession>
<keyword evidence="1" id="KW-0328">Glycosyltransferase</keyword>
<sequence length="396" mass="45453">MPETAGLLPLKISSEKKSQENPMTAQLVPAEILKKTDKILFIAHLALGDFTYLQNCFQAFAQAYPHIKIHIWVDEVRRTKNTAAWPFLKKYALYDWLAECPFVAKIYRQTYSPALFEESIVEAQKQQYPLVVSLSTLRPPMYATLARQISPQGFVAGMKKPAGILALHKRLAYRKLDAAFDPDRVAQRGVHISEVYAAWFHRLFGMDSAATSRQPFVRIPDQWSRYAQEQLKLWGFERDRRQSANPAKLVFINPYAKTRKRCWPLERVVELVAAIRAQDSWKDTRFIVNVVPEEMAQARTFFDGHAVERLQLFSAQENFFQLPAMLRECDLIISVETAVMHLANAVQVPVIALMRQKNPEWAPIDKENSIVITTANRRDWVKAITVAQVIAVLNQK</sequence>
<evidence type="ECO:0000256" key="2">
    <source>
        <dbReference type="ARBA" id="ARBA00022679"/>
    </source>
</evidence>
<gene>
    <name evidence="3" type="ordered locus">CFU_1043</name>
</gene>
<dbReference type="HOGENOM" id="CLU_745756_0_0_4"/>
<dbReference type="STRING" id="1005048.CFU_1043"/>
<reference evidence="4" key="6">
    <citation type="submission" date="2011-05" db="EMBL/GenBank/DDBJ databases">
        <title>Complete sequence of Collimonas fungivorans Ter331.</title>
        <authorList>
            <person name="Leveau J.H."/>
        </authorList>
    </citation>
    <scope>NUCLEOTIDE SEQUENCE [LARGE SCALE GENOMIC DNA]</scope>
    <source>
        <strain evidence="4">Ter331</strain>
    </source>
</reference>
<keyword evidence="2 3" id="KW-0808">Transferase</keyword>
<dbReference type="EMBL" id="CP002745">
    <property type="protein sequence ID" value="AEK60875.1"/>
    <property type="molecule type" value="Genomic_DNA"/>
</dbReference>
<dbReference type="GO" id="GO:0008713">
    <property type="term" value="F:ADP-heptose-lipopolysaccharide heptosyltransferase activity"/>
    <property type="evidence" value="ECO:0007669"/>
    <property type="project" value="TreeGrafter"/>
</dbReference>
<dbReference type="KEGG" id="cfu:CFU_1043"/>
<reference evidence="3 4" key="5">
    <citation type="journal article" date="2011" name="ISME J.">
        <title>Dual transcriptional profiling of a bacterial/fungal confrontation: Collimonas fungivorans versus Aspergillus niger.</title>
        <authorList>
            <person name="Mela F."/>
            <person name="Fritsche K."/>
            <person name="de Boer W."/>
            <person name="van Veen J.A."/>
            <person name="de Graaff L.H."/>
            <person name="van den Berg M."/>
            <person name="Leveau J.H."/>
        </authorList>
    </citation>
    <scope>NUCLEOTIDE SEQUENCE [LARGE SCALE GENOMIC DNA]</scope>
    <source>
        <strain evidence="3 4">Ter331</strain>
    </source>
</reference>
<evidence type="ECO:0000256" key="1">
    <source>
        <dbReference type="ARBA" id="ARBA00022676"/>
    </source>
</evidence>
<organism evidence="3 4">
    <name type="scientific">Collimonas fungivorans (strain Ter331)</name>
    <dbReference type="NCBI Taxonomy" id="1005048"/>
    <lineage>
        <taxon>Bacteria</taxon>
        <taxon>Pseudomonadati</taxon>
        <taxon>Pseudomonadota</taxon>
        <taxon>Betaproteobacteria</taxon>
        <taxon>Burkholderiales</taxon>
        <taxon>Oxalobacteraceae</taxon>
        <taxon>Collimonas</taxon>
    </lineage>
</organism>